<keyword evidence="1" id="KW-0808">Transferase</keyword>
<organism evidence="1 2">
    <name type="scientific">Leptospira johnsonii</name>
    <dbReference type="NCBI Taxonomy" id="1917820"/>
    <lineage>
        <taxon>Bacteria</taxon>
        <taxon>Pseudomonadati</taxon>
        <taxon>Spirochaetota</taxon>
        <taxon>Spirochaetia</taxon>
        <taxon>Leptospirales</taxon>
        <taxon>Leptospiraceae</taxon>
        <taxon>Leptospira</taxon>
    </lineage>
</organism>
<dbReference type="GO" id="GO:0008483">
    <property type="term" value="F:transaminase activity"/>
    <property type="evidence" value="ECO:0007669"/>
    <property type="project" value="UniProtKB-KW"/>
</dbReference>
<accession>A0A2P2D7R1</accession>
<dbReference type="EMBL" id="BFAY01000013">
    <property type="protein sequence ID" value="GBF40648.1"/>
    <property type="molecule type" value="Genomic_DNA"/>
</dbReference>
<dbReference type="Proteomes" id="UP000245076">
    <property type="component" value="Unassembled WGS sequence"/>
</dbReference>
<reference evidence="1 2" key="1">
    <citation type="submission" date="2018-02" db="EMBL/GenBank/DDBJ databases">
        <title>Novel Leptospira species isolated from soil and water in Japan.</title>
        <authorList>
            <person name="Nakao R."/>
            <person name="Masuzawa T."/>
        </authorList>
    </citation>
    <scope>NUCLEOTIDE SEQUENCE [LARGE SCALE GENOMIC DNA]</scope>
    <source>
        <strain evidence="1 2">E8</strain>
    </source>
</reference>
<keyword evidence="1" id="KW-0032">Aminotransferase</keyword>
<evidence type="ECO:0000313" key="2">
    <source>
        <dbReference type="Proteomes" id="UP000245076"/>
    </source>
</evidence>
<evidence type="ECO:0000313" key="1">
    <source>
        <dbReference type="EMBL" id="GBF40648.1"/>
    </source>
</evidence>
<keyword evidence="2" id="KW-1185">Reference proteome</keyword>
<sequence length="57" mass="6688">MEDKEQKLLQIQEFLRGTERAAKIVLKHAYLHEKTAAPKTAELLREIADEIRRIDND</sequence>
<proteinExistence type="predicted"/>
<protein>
    <submittedName>
        <fullName evidence="1">Aspartate aminotransferase</fullName>
    </submittedName>
</protein>
<gene>
    <name evidence="1" type="ORF">LPTSP1_36660</name>
</gene>
<dbReference type="AlphaFoldDB" id="A0A2P2D7R1"/>
<comment type="caution">
    <text evidence="1">The sequence shown here is derived from an EMBL/GenBank/DDBJ whole genome shotgun (WGS) entry which is preliminary data.</text>
</comment>
<name>A0A2P2D7R1_9LEPT</name>
<dbReference type="RefSeq" id="WP_167396478.1">
    <property type="nucleotide sequence ID" value="NZ_BFAY01000013.1"/>
</dbReference>